<comment type="caution">
    <text evidence="7">The sequence shown here is derived from an EMBL/GenBank/DDBJ whole genome shotgun (WGS) entry which is preliminary data.</text>
</comment>
<dbReference type="GO" id="GO:0016020">
    <property type="term" value="C:membrane"/>
    <property type="evidence" value="ECO:0007669"/>
    <property type="project" value="UniProtKB-SubCell"/>
</dbReference>
<keyword evidence="8" id="KW-1185">Reference proteome</keyword>
<keyword evidence="3 6" id="KW-0812">Transmembrane</keyword>
<dbReference type="InterPro" id="IPR007014">
    <property type="entry name" value="FUN14"/>
</dbReference>
<keyword evidence="4 6" id="KW-1133">Transmembrane helix</keyword>
<dbReference type="Pfam" id="PF04930">
    <property type="entry name" value="FUN14"/>
    <property type="match status" value="1"/>
</dbReference>
<evidence type="ECO:0000256" key="1">
    <source>
        <dbReference type="ARBA" id="ARBA00004370"/>
    </source>
</evidence>
<keyword evidence="5 6" id="KW-0472">Membrane</keyword>
<sequence>MAPGIDVTQLGLDLGTGGVIGGVMGFAAKKIAKVIAVLVGVQLALFKFLESEGILSVDWEAVSGGLIGASDAAASNQPPDFMMSILSTVSISGGFAAGFLAGFKLG</sequence>
<name>A0ABD5RRK6_9EURY</name>
<proteinExistence type="inferred from homology"/>
<feature type="transmembrane region" description="Helical" evidence="6">
    <location>
        <begin position="81"/>
        <end position="103"/>
    </location>
</feature>
<reference evidence="7 8" key="1">
    <citation type="journal article" date="2019" name="Int. J. Syst. Evol. Microbiol.">
        <title>The Global Catalogue of Microorganisms (GCM) 10K type strain sequencing project: providing services to taxonomists for standard genome sequencing and annotation.</title>
        <authorList>
            <consortium name="The Broad Institute Genomics Platform"/>
            <consortium name="The Broad Institute Genome Sequencing Center for Infectious Disease"/>
            <person name="Wu L."/>
            <person name="Ma J."/>
        </authorList>
    </citation>
    <scope>NUCLEOTIDE SEQUENCE [LARGE SCALE GENOMIC DNA]</scope>
    <source>
        <strain evidence="7 8">CGMCC 1.12543</strain>
    </source>
</reference>
<evidence type="ECO:0000256" key="3">
    <source>
        <dbReference type="ARBA" id="ARBA00022692"/>
    </source>
</evidence>
<evidence type="ECO:0000256" key="5">
    <source>
        <dbReference type="ARBA" id="ARBA00023136"/>
    </source>
</evidence>
<comment type="similarity">
    <text evidence="2">Belongs to the FUN14 family.</text>
</comment>
<dbReference type="EMBL" id="JBHSQH010000001">
    <property type="protein sequence ID" value="MFC5973158.1"/>
    <property type="molecule type" value="Genomic_DNA"/>
</dbReference>
<evidence type="ECO:0000256" key="2">
    <source>
        <dbReference type="ARBA" id="ARBA00009160"/>
    </source>
</evidence>
<evidence type="ECO:0000313" key="8">
    <source>
        <dbReference type="Proteomes" id="UP001596099"/>
    </source>
</evidence>
<evidence type="ECO:0000256" key="4">
    <source>
        <dbReference type="ARBA" id="ARBA00022989"/>
    </source>
</evidence>
<dbReference type="AlphaFoldDB" id="A0ABD5RRK6"/>
<protein>
    <submittedName>
        <fullName evidence="7">FUN14 domain-containing protein</fullName>
    </submittedName>
</protein>
<evidence type="ECO:0000313" key="7">
    <source>
        <dbReference type="EMBL" id="MFC5973158.1"/>
    </source>
</evidence>
<dbReference type="RefSeq" id="WP_247417370.1">
    <property type="nucleotide sequence ID" value="NZ_JALLGW010000001.1"/>
</dbReference>
<evidence type="ECO:0000256" key="6">
    <source>
        <dbReference type="SAM" id="Phobius"/>
    </source>
</evidence>
<gene>
    <name evidence="7" type="ORF">ACFPYI_17640</name>
</gene>
<comment type="subcellular location">
    <subcellularLocation>
        <location evidence="1">Membrane</location>
    </subcellularLocation>
</comment>
<organism evidence="7 8">
    <name type="scientific">Halomarina salina</name>
    <dbReference type="NCBI Taxonomy" id="1872699"/>
    <lineage>
        <taxon>Archaea</taxon>
        <taxon>Methanobacteriati</taxon>
        <taxon>Methanobacteriota</taxon>
        <taxon>Stenosarchaea group</taxon>
        <taxon>Halobacteria</taxon>
        <taxon>Halobacteriales</taxon>
        <taxon>Natronomonadaceae</taxon>
        <taxon>Halomarina</taxon>
    </lineage>
</organism>
<accession>A0ABD5RRK6</accession>
<feature type="transmembrane region" description="Helical" evidence="6">
    <location>
        <begin position="31"/>
        <end position="49"/>
    </location>
</feature>
<dbReference type="Proteomes" id="UP001596099">
    <property type="component" value="Unassembled WGS sequence"/>
</dbReference>